<gene>
    <name evidence="5" type="ORF">ACH3VR_21285</name>
</gene>
<dbReference type="CDD" id="cd06267">
    <property type="entry name" value="PBP1_LacI_sugar_binding-like"/>
    <property type="match status" value="1"/>
</dbReference>
<dbReference type="InterPro" id="IPR010982">
    <property type="entry name" value="Lambda_DNA-bd_dom_sf"/>
</dbReference>
<keyword evidence="6" id="KW-1185">Reference proteome</keyword>
<feature type="domain" description="HTH lacI-type" evidence="4">
    <location>
        <begin position="1"/>
        <end position="57"/>
    </location>
</feature>
<evidence type="ECO:0000256" key="3">
    <source>
        <dbReference type="ARBA" id="ARBA00023163"/>
    </source>
</evidence>
<evidence type="ECO:0000256" key="1">
    <source>
        <dbReference type="ARBA" id="ARBA00023015"/>
    </source>
</evidence>
<evidence type="ECO:0000313" key="6">
    <source>
        <dbReference type="Proteomes" id="UP001610861"/>
    </source>
</evidence>
<dbReference type="CDD" id="cd01392">
    <property type="entry name" value="HTH_LacI"/>
    <property type="match status" value="1"/>
</dbReference>
<dbReference type="Proteomes" id="UP001610861">
    <property type="component" value="Unassembled WGS sequence"/>
</dbReference>
<evidence type="ECO:0000256" key="2">
    <source>
        <dbReference type="ARBA" id="ARBA00023125"/>
    </source>
</evidence>
<reference evidence="5 6" key="1">
    <citation type="submission" date="2024-09" db="EMBL/GenBank/DDBJ databases">
        <authorList>
            <person name="Pan X."/>
        </authorList>
    </citation>
    <scope>NUCLEOTIDE SEQUENCE [LARGE SCALE GENOMIC DNA]</scope>
    <source>
        <strain evidence="5 6">B2969</strain>
    </source>
</reference>
<dbReference type="PROSITE" id="PS50932">
    <property type="entry name" value="HTH_LACI_2"/>
    <property type="match status" value="1"/>
</dbReference>
<comment type="caution">
    <text evidence="5">The sequence shown here is derived from an EMBL/GenBank/DDBJ whole genome shotgun (WGS) entry which is preliminary data.</text>
</comment>
<accession>A0ABW7QHY6</accession>
<dbReference type="Pfam" id="PF00356">
    <property type="entry name" value="LacI"/>
    <property type="match status" value="1"/>
</dbReference>
<dbReference type="EMBL" id="JBIQWL010000013">
    <property type="protein sequence ID" value="MFH8252914.1"/>
    <property type="molecule type" value="Genomic_DNA"/>
</dbReference>
<evidence type="ECO:0000313" key="5">
    <source>
        <dbReference type="EMBL" id="MFH8252914.1"/>
    </source>
</evidence>
<dbReference type="InterPro" id="IPR000843">
    <property type="entry name" value="HTH_LacI"/>
</dbReference>
<dbReference type="InterPro" id="IPR028082">
    <property type="entry name" value="Peripla_BP_I"/>
</dbReference>
<organism evidence="5 6">
    <name type="scientific">Microbacterium alkaliflavum</name>
    <dbReference type="NCBI Taxonomy" id="3248839"/>
    <lineage>
        <taxon>Bacteria</taxon>
        <taxon>Bacillati</taxon>
        <taxon>Actinomycetota</taxon>
        <taxon>Actinomycetes</taxon>
        <taxon>Micrococcales</taxon>
        <taxon>Microbacteriaceae</taxon>
        <taxon>Microbacterium</taxon>
    </lineage>
</organism>
<dbReference type="PANTHER" id="PTHR30146">
    <property type="entry name" value="LACI-RELATED TRANSCRIPTIONAL REPRESSOR"/>
    <property type="match status" value="1"/>
</dbReference>
<dbReference type="Gene3D" id="1.10.260.40">
    <property type="entry name" value="lambda repressor-like DNA-binding domains"/>
    <property type="match status" value="1"/>
</dbReference>
<keyword evidence="1" id="KW-0805">Transcription regulation</keyword>
<dbReference type="SUPFAM" id="SSF47413">
    <property type="entry name" value="lambda repressor-like DNA-binding domains"/>
    <property type="match status" value="1"/>
</dbReference>
<name>A0ABW7QHY6_9MICO</name>
<keyword evidence="3" id="KW-0804">Transcription</keyword>
<sequence length="330" mass="35376">MSSEDIAKAAQVSRATVSYVLNDKPGRRISEATRERVLRAARSLGYVPDPAAIALRSGRSRIVLLQEYSRVPPEGRDVLAMGSTGGLLRDAVAREVQSWGMVLVSCGVDFPLVTALKYLTPGLVLAPGGLSADDRAAVEQAGIPWSGCMPDGRGLLSMLTDALALQQVAHLKEQGHDRIGYVSSNLDELSDMARQRRAAIFDACSNLGVECAETFDIDRADERAISDCVSMLPAWREAGITAVAAFNDICAAVVLRAAYELGWDVPDTLAVVGVDDEPLAALLDPPLTTVRLQMADFGAHLAARGRAELDKEPLPAFPTDLTPLIRRRST</sequence>
<keyword evidence="2 5" id="KW-0238">DNA-binding</keyword>
<dbReference type="SMART" id="SM00354">
    <property type="entry name" value="HTH_LACI"/>
    <property type="match status" value="1"/>
</dbReference>
<dbReference type="Gene3D" id="3.40.50.2300">
    <property type="match status" value="2"/>
</dbReference>
<proteinExistence type="predicted"/>
<dbReference type="Pfam" id="PF13377">
    <property type="entry name" value="Peripla_BP_3"/>
    <property type="match status" value="1"/>
</dbReference>
<dbReference type="GO" id="GO:0003677">
    <property type="term" value="F:DNA binding"/>
    <property type="evidence" value="ECO:0007669"/>
    <property type="project" value="UniProtKB-KW"/>
</dbReference>
<dbReference type="InterPro" id="IPR046335">
    <property type="entry name" value="LacI/GalR-like_sensor"/>
</dbReference>
<dbReference type="SUPFAM" id="SSF53822">
    <property type="entry name" value="Periplasmic binding protein-like I"/>
    <property type="match status" value="1"/>
</dbReference>
<dbReference type="RefSeq" id="WP_397558342.1">
    <property type="nucleotide sequence ID" value="NZ_JBIQWL010000013.1"/>
</dbReference>
<evidence type="ECO:0000259" key="4">
    <source>
        <dbReference type="PROSITE" id="PS50932"/>
    </source>
</evidence>
<dbReference type="PANTHER" id="PTHR30146:SF153">
    <property type="entry name" value="LACTOSE OPERON REPRESSOR"/>
    <property type="match status" value="1"/>
</dbReference>
<protein>
    <submittedName>
        <fullName evidence="5">LacI family DNA-binding transcriptional regulator</fullName>
    </submittedName>
</protein>